<gene>
    <name evidence="1" type="ORF">SAMN05444394_3649</name>
</gene>
<dbReference type="Proteomes" id="UP000185221">
    <property type="component" value="Unassembled WGS sequence"/>
</dbReference>
<organism evidence="1 2">
    <name type="scientific">Algoriphagus halophilus</name>
    <dbReference type="NCBI Taxonomy" id="226505"/>
    <lineage>
        <taxon>Bacteria</taxon>
        <taxon>Pseudomonadati</taxon>
        <taxon>Bacteroidota</taxon>
        <taxon>Cytophagia</taxon>
        <taxon>Cytophagales</taxon>
        <taxon>Cyclobacteriaceae</taxon>
        <taxon>Algoriphagus</taxon>
    </lineage>
</organism>
<keyword evidence="2" id="KW-1185">Reference proteome</keyword>
<evidence type="ECO:0000313" key="2">
    <source>
        <dbReference type="Proteomes" id="UP000185221"/>
    </source>
</evidence>
<proteinExistence type="predicted"/>
<dbReference type="EMBL" id="FSRC01000003">
    <property type="protein sequence ID" value="SIO16161.1"/>
    <property type="molecule type" value="Genomic_DNA"/>
</dbReference>
<protein>
    <submittedName>
        <fullName evidence="1">Uncharacterized protein</fullName>
    </submittedName>
</protein>
<reference evidence="2" key="1">
    <citation type="submission" date="2016-11" db="EMBL/GenBank/DDBJ databases">
        <authorList>
            <person name="Varghese N."/>
            <person name="Submissions S."/>
        </authorList>
    </citation>
    <scope>NUCLEOTIDE SEQUENCE [LARGE SCALE GENOMIC DNA]</scope>
    <source>
        <strain evidence="2">DSM 15292</strain>
    </source>
</reference>
<dbReference type="AlphaFoldDB" id="A0A1N6H8L6"/>
<dbReference type="STRING" id="226505.SAMN05444394_3649"/>
<name>A0A1N6H8L6_9BACT</name>
<sequence>MVIPLIILNFTRDNKFQIVISVTFWPTSWSLI</sequence>
<accession>A0A1N6H8L6</accession>
<evidence type="ECO:0000313" key="1">
    <source>
        <dbReference type="EMBL" id="SIO16161.1"/>
    </source>
</evidence>